<dbReference type="Proteomes" id="UP000284531">
    <property type="component" value="Unassembled WGS sequence"/>
</dbReference>
<evidence type="ECO:0000313" key="2">
    <source>
        <dbReference type="Proteomes" id="UP000284531"/>
    </source>
</evidence>
<sequence length="148" mass="16351">MARKNIRGDKLLLSFDFDGTSYLYAGITDHDQNFERDMIEITDMHTPAEATEYMAGRMKHDLNVNGLHKPGTDEIAPAQQYLDKYTAIAAMQAGTIITVKRGGTATGEKYIEAKYIIKNVKDSAKDNDKVTESLSLQGTGAFEIKTVA</sequence>
<dbReference type="InterPro" id="IPR011855">
    <property type="entry name" value="Phgtail_TP901_1"/>
</dbReference>
<dbReference type="AlphaFoldDB" id="A0A419WMZ9"/>
<protein>
    <submittedName>
        <fullName evidence="1">Phage tail tube protein</fullName>
    </submittedName>
</protein>
<organism evidence="1 2">
    <name type="scientific">Marinifilum flexuosum</name>
    <dbReference type="NCBI Taxonomy" id="1117708"/>
    <lineage>
        <taxon>Bacteria</taxon>
        <taxon>Pseudomonadati</taxon>
        <taxon>Bacteroidota</taxon>
        <taxon>Bacteroidia</taxon>
        <taxon>Marinilabiliales</taxon>
        <taxon>Marinifilaceae</taxon>
    </lineage>
</organism>
<reference evidence="1 2" key="1">
    <citation type="submission" date="2018-09" db="EMBL/GenBank/DDBJ databases">
        <title>Genomic Encyclopedia of Archaeal and Bacterial Type Strains, Phase II (KMG-II): from individual species to whole genera.</title>
        <authorList>
            <person name="Goeker M."/>
        </authorList>
    </citation>
    <scope>NUCLEOTIDE SEQUENCE [LARGE SCALE GENOMIC DNA]</scope>
    <source>
        <strain evidence="1 2">DSM 21950</strain>
    </source>
</reference>
<evidence type="ECO:0000313" key="1">
    <source>
        <dbReference type="EMBL" id="RKD96784.1"/>
    </source>
</evidence>
<dbReference type="RefSeq" id="WP_120241440.1">
    <property type="nucleotide sequence ID" value="NZ_RAPQ01000012.1"/>
</dbReference>
<dbReference type="Pfam" id="PF06199">
    <property type="entry name" value="Phage_tail_2"/>
    <property type="match status" value="1"/>
</dbReference>
<comment type="caution">
    <text evidence="1">The sequence shown here is derived from an EMBL/GenBank/DDBJ whole genome shotgun (WGS) entry which is preliminary data.</text>
</comment>
<accession>A0A419WMZ9</accession>
<keyword evidence="2" id="KW-1185">Reference proteome</keyword>
<dbReference type="EMBL" id="RAPQ01000012">
    <property type="protein sequence ID" value="RKD96784.1"/>
    <property type="molecule type" value="Genomic_DNA"/>
</dbReference>
<name>A0A419WMZ9_9BACT</name>
<proteinExistence type="predicted"/>
<gene>
    <name evidence="1" type="ORF">BXY64_3731</name>
</gene>